<dbReference type="RefSeq" id="WP_176245743.1">
    <property type="nucleotide sequence ID" value="NZ_CALYLG010000373.1"/>
</dbReference>
<evidence type="ECO:0000313" key="5">
    <source>
        <dbReference type="Proteomes" id="UP001140978"/>
    </source>
</evidence>
<dbReference type="Proteomes" id="UP001140978">
    <property type="component" value="Unassembled WGS sequence"/>
</dbReference>
<reference evidence="2 6" key="1">
    <citation type="submission" date="2022-02" db="EMBL/GenBank/DDBJ databases">
        <title>Emergence and expansion in Europe of a Vibrio aestuarianus clonal complex pathogenic for oysters.</title>
        <authorList>
            <person name="Mesnil A."/>
            <person name="Travers M.-A."/>
        </authorList>
    </citation>
    <scope>NUCLEOTIDE SEQUENCE</scope>
    <source>
        <strain evidence="3">151-ITT-15-cp-1</strain>
        <strain evidence="2">19_064_15T1</strain>
        <strain evidence="4 6">U17</strain>
    </source>
</reference>
<organism evidence="2 5">
    <name type="scientific">Vibrio aestuarianus</name>
    <dbReference type="NCBI Taxonomy" id="28171"/>
    <lineage>
        <taxon>Bacteria</taxon>
        <taxon>Pseudomonadati</taxon>
        <taxon>Pseudomonadota</taxon>
        <taxon>Gammaproteobacteria</taxon>
        <taxon>Vibrionales</taxon>
        <taxon>Vibrionaceae</taxon>
        <taxon>Vibrio</taxon>
    </lineage>
</organism>
<evidence type="ECO:0000313" key="2">
    <source>
        <dbReference type="EMBL" id="MDE1347815.1"/>
    </source>
</evidence>
<feature type="compositionally biased region" description="Basic residues" evidence="1">
    <location>
        <begin position="54"/>
        <end position="66"/>
    </location>
</feature>
<name>A0A9X4FCP8_9VIBR</name>
<dbReference type="EMBL" id="CP118712">
    <property type="protein sequence ID" value="WGK86887.1"/>
    <property type="molecule type" value="Genomic_DNA"/>
</dbReference>
<dbReference type="AlphaFoldDB" id="A0A9X4FCP8"/>
<protein>
    <submittedName>
        <fullName evidence="2">Uncharacterized protein</fullName>
    </submittedName>
</protein>
<evidence type="ECO:0000313" key="3">
    <source>
        <dbReference type="EMBL" id="MDE1356749.1"/>
    </source>
</evidence>
<proteinExistence type="predicted"/>
<dbReference type="EMBL" id="JAKNAP010000012">
    <property type="protein sequence ID" value="MDE1356749.1"/>
    <property type="molecule type" value="Genomic_DNA"/>
</dbReference>
<dbReference type="Proteomes" id="UP001140973">
    <property type="component" value="Unassembled WGS sequence"/>
</dbReference>
<accession>A0A9X4FCP8</accession>
<gene>
    <name evidence="3" type="ORF">L9W73_05435</name>
    <name evidence="2" type="ORF">L9X51_15415</name>
    <name evidence="4" type="ORF">PYE67_18240</name>
</gene>
<sequence>MSSQSIWAQLMRMTLLLVLSLVVVHHSPRLLQLLAEQAMNSGCHQQSEHSPHNVAHHSHSAHSTHH</sequence>
<evidence type="ECO:0000313" key="4">
    <source>
        <dbReference type="EMBL" id="WGK86887.1"/>
    </source>
</evidence>
<dbReference type="Proteomes" id="UP001241226">
    <property type="component" value="Chromosome 2"/>
</dbReference>
<evidence type="ECO:0000313" key="6">
    <source>
        <dbReference type="Proteomes" id="UP001241226"/>
    </source>
</evidence>
<feature type="region of interest" description="Disordered" evidence="1">
    <location>
        <begin position="40"/>
        <end position="66"/>
    </location>
</feature>
<dbReference type="EMBL" id="JAKNAX010000055">
    <property type="protein sequence ID" value="MDE1347815.1"/>
    <property type="molecule type" value="Genomic_DNA"/>
</dbReference>
<evidence type="ECO:0000256" key="1">
    <source>
        <dbReference type="SAM" id="MobiDB-lite"/>
    </source>
</evidence>